<organism evidence="4 5">
    <name type="scientific">Pseudofrankia asymbiotica</name>
    <dbReference type="NCBI Taxonomy" id="1834516"/>
    <lineage>
        <taxon>Bacteria</taxon>
        <taxon>Bacillati</taxon>
        <taxon>Actinomycetota</taxon>
        <taxon>Actinomycetes</taxon>
        <taxon>Frankiales</taxon>
        <taxon>Frankiaceae</taxon>
        <taxon>Pseudofrankia</taxon>
    </lineage>
</organism>
<dbReference type="PROSITE" id="PS00211">
    <property type="entry name" value="ABC_TRANSPORTER_1"/>
    <property type="match status" value="2"/>
</dbReference>
<reference evidence="5" key="1">
    <citation type="submission" date="2016-10" db="EMBL/GenBank/DDBJ databases">
        <title>Frankia sp. NRRL B-16386 Genome sequencing.</title>
        <authorList>
            <person name="Ghodhbane-Gtari F."/>
            <person name="Swanson E."/>
            <person name="Gueddou A."/>
            <person name="Hezbri K."/>
            <person name="Ktari K."/>
            <person name="Nouioui I."/>
            <person name="Morris K."/>
            <person name="Simpson S."/>
            <person name="Abebe-Akele F."/>
            <person name="Thomas K."/>
            <person name="Gtari M."/>
            <person name="Tisa L.S."/>
        </authorList>
    </citation>
    <scope>NUCLEOTIDE SEQUENCE [LARGE SCALE GENOMIC DNA]</scope>
    <source>
        <strain evidence="5">NRRL B-16386</strain>
    </source>
</reference>
<dbReference type="Pfam" id="PF00005">
    <property type="entry name" value="ABC_tran"/>
    <property type="match status" value="2"/>
</dbReference>
<dbReference type="PROSITE" id="PS50893">
    <property type="entry name" value="ABC_TRANSPORTER_2"/>
    <property type="match status" value="2"/>
</dbReference>
<dbReference type="InterPro" id="IPR050107">
    <property type="entry name" value="ABC_carbohydrate_import_ATPase"/>
</dbReference>
<dbReference type="CDD" id="cd03215">
    <property type="entry name" value="ABC_Carb_Monos_II"/>
    <property type="match status" value="1"/>
</dbReference>
<name>A0A1V2IDT4_9ACTN</name>
<dbReference type="SUPFAM" id="SSF52540">
    <property type="entry name" value="P-loop containing nucleoside triphosphate hydrolases"/>
    <property type="match status" value="2"/>
</dbReference>
<dbReference type="SMART" id="SM00382">
    <property type="entry name" value="AAA"/>
    <property type="match status" value="2"/>
</dbReference>
<dbReference type="InterPro" id="IPR027417">
    <property type="entry name" value="P-loop_NTPase"/>
</dbReference>
<dbReference type="CDD" id="cd03216">
    <property type="entry name" value="ABC_Carb_Monos_I"/>
    <property type="match status" value="1"/>
</dbReference>
<dbReference type="STRING" id="1834516.BL253_10870"/>
<sequence>MTQPPRPPRSAAPAIELRGITKRYGRVVACDGVDLAVRRGEIHGLLGENGAGKSTLMKVLSGLVRPDSGVILRDGVPVDVADPHVAAGIGVAMVHQHFSLVGALTVWENVVLGEGREGRDRCDGGLAPAGGQGAHKGWLAGARGRHGQGRGRLRRDEACADVVRVGERYGITVDPLARVDSLSAGQRQRVEIIKCLRRDPDVIVLDEPTSVLSLAESRDLFAVLRRAVTGDGAARDGAVTGDGDLPAKAVVLISHKLAEILGATDRVTVLRRGRVVTRRATADTDAATLAREMVGREVSLGEEAAALGLTPPILSTGAARDGAAVLEVAGVTVGAPSGVPLLESFTLGLRAGEIVGLYGVEGNGQSALGDVLAGLVVPDRGEVRVAGEAVDLRRPGALHAAGVGVIPEDRHRSGVVLDMSVADNLVMTDLGPVSGRLLVSRRRQLRHAAELAERFAISCPSLDAPLRTLSGGNQQRVVLARELAGSPAVLVAAQPTRGLDVGAIEGMYGELRAAAARGVAVLLVSTELEEVMALSHRIAVISAGRVVGELDPAEADAERLGLLVGGAVGDHAATASALVSGRASTVQAGATGDGR</sequence>
<accession>A0A1V2IDT4</accession>
<dbReference type="InterPro" id="IPR003439">
    <property type="entry name" value="ABC_transporter-like_ATP-bd"/>
</dbReference>
<dbReference type="InterPro" id="IPR003593">
    <property type="entry name" value="AAA+_ATPase"/>
</dbReference>
<dbReference type="AlphaFoldDB" id="A0A1V2IDT4"/>
<evidence type="ECO:0000313" key="5">
    <source>
        <dbReference type="Proteomes" id="UP000188929"/>
    </source>
</evidence>
<evidence type="ECO:0000256" key="2">
    <source>
        <dbReference type="ARBA" id="ARBA00022840"/>
    </source>
</evidence>
<dbReference type="InterPro" id="IPR017871">
    <property type="entry name" value="ABC_transporter-like_CS"/>
</dbReference>
<dbReference type="GO" id="GO:0016887">
    <property type="term" value="F:ATP hydrolysis activity"/>
    <property type="evidence" value="ECO:0007669"/>
    <property type="project" value="InterPro"/>
</dbReference>
<proteinExistence type="predicted"/>
<dbReference type="EMBL" id="MOMC01000019">
    <property type="protein sequence ID" value="ONH31039.1"/>
    <property type="molecule type" value="Genomic_DNA"/>
</dbReference>
<keyword evidence="5" id="KW-1185">Reference proteome</keyword>
<feature type="domain" description="ABC transporter" evidence="3">
    <location>
        <begin position="15"/>
        <end position="297"/>
    </location>
</feature>
<dbReference type="PANTHER" id="PTHR43790">
    <property type="entry name" value="CARBOHYDRATE TRANSPORT ATP-BINDING PROTEIN MG119-RELATED"/>
    <property type="match status" value="1"/>
</dbReference>
<feature type="domain" description="ABC transporter" evidence="3">
    <location>
        <begin position="326"/>
        <end position="568"/>
    </location>
</feature>
<dbReference type="PANTHER" id="PTHR43790:SF4">
    <property type="entry name" value="GUANOSINE IMPORT ATP-BINDING PROTEIN NUPO"/>
    <property type="match status" value="1"/>
</dbReference>
<dbReference type="RefSeq" id="WP_241834702.1">
    <property type="nucleotide sequence ID" value="NZ_MOMC01000019.1"/>
</dbReference>
<evidence type="ECO:0000259" key="3">
    <source>
        <dbReference type="PROSITE" id="PS50893"/>
    </source>
</evidence>
<gene>
    <name evidence="4" type="ORF">BL253_10870</name>
</gene>
<keyword evidence="1" id="KW-0547">Nucleotide-binding</keyword>
<evidence type="ECO:0000313" key="4">
    <source>
        <dbReference type="EMBL" id="ONH31039.1"/>
    </source>
</evidence>
<comment type="caution">
    <text evidence="4">The sequence shown here is derived from an EMBL/GenBank/DDBJ whole genome shotgun (WGS) entry which is preliminary data.</text>
</comment>
<protein>
    <recommendedName>
        <fullName evidence="3">ABC transporter domain-containing protein</fullName>
    </recommendedName>
</protein>
<keyword evidence="2" id="KW-0067">ATP-binding</keyword>
<dbReference type="Proteomes" id="UP000188929">
    <property type="component" value="Unassembled WGS sequence"/>
</dbReference>
<evidence type="ECO:0000256" key="1">
    <source>
        <dbReference type="ARBA" id="ARBA00022741"/>
    </source>
</evidence>
<dbReference type="GO" id="GO:0005524">
    <property type="term" value="F:ATP binding"/>
    <property type="evidence" value="ECO:0007669"/>
    <property type="project" value="UniProtKB-KW"/>
</dbReference>
<dbReference type="Gene3D" id="3.40.50.300">
    <property type="entry name" value="P-loop containing nucleotide triphosphate hydrolases"/>
    <property type="match status" value="2"/>
</dbReference>